<dbReference type="AlphaFoldDB" id="A0A8T0VYD9"/>
<comment type="caution">
    <text evidence="3">The sequence shown here is derived from an EMBL/GenBank/DDBJ whole genome shotgun (WGS) entry which is preliminary data.</text>
</comment>
<keyword evidence="4" id="KW-1185">Reference proteome</keyword>
<organism evidence="3 4">
    <name type="scientific">Panicum virgatum</name>
    <name type="common">Blackwell switchgrass</name>
    <dbReference type="NCBI Taxonomy" id="38727"/>
    <lineage>
        <taxon>Eukaryota</taxon>
        <taxon>Viridiplantae</taxon>
        <taxon>Streptophyta</taxon>
        <taxon>Embryophyta</taxon>
        <taxon>Tracheophyta</taxon>
        <taxon>Spermatophyta</taxon>
        <taxon>Magnoliopsida</taxon>
        <taxon>Liliopsida</taxon>
        <taxon>Poales</taxon>
        <taxon>Poaceae</taxon>
        <taxon>PACMAD clade</taxon>
        <taxon>Panicoideae</taxon>
        <taxon>Panicodae</taxon>
        <taxon>Paniceae</taxon>
        <taxon>Panicinae</taxon>
        <taxon>Panicum</taxon>
        <taxon>Panicum sect. Hiantes</taxon>
    </lineage>
</organism>
<evidence type="ECO:0000313" key="4">
    <source>
        <dbReference type="Proteomes" id="UP000823388"/>
    </source>
</evidence>
<protein>
    <recommendedName>
        <fullName evidence="2">Agenet-like domain-containing protein</fullName>
    </recommendedName>
</protein>
<feature type="compositionally biased region" description="Basic residues" evidence="1">
    <location>
        <begin position="11"/>
        <end position="20"/>
    </location>
</feature>
<feature type="region of interest" description="Disordered" evidence="1">
    <location>
        <begin position="88"/>
        <end position="107"/>
    </location>
</feature>
<dbReference type="Pfam" id="PF05641">
    <property type="entry name" value="Agenet"/>
    <property type="match status" value="1"/>
</dbReference>
<reference evidence="3" key="1">
    <citation type="submission" date="2020-05" db="EMBL/GenBank/DDBJ databases">
        <title>WGS assembly of Panicum virgatum.</title>
        <authorList>
            <person name="Lovell J.T."/>
            <person name="Jenkins J."/>
            <person name="Shu S."/>
            <person name="Juenger T.E."/>
            <person name="Schmutz J."/>
        </authorList>
    </citation>
    <scope>NUCLEOTIDE SEQUENCE</scope>
    <source>
        <strain evidence="3">AP13</strain>
    </source>
</reference>
<proteinExistence type="predicted"/>
<dbReference type="EMBL" id="CM029039">
    <property type="protein sequence ID" value="KAG2641142.1"/>
    <property type="molecule type" value="Genomic_DNA"/>
</dbReference>
<dbReference type="InterPro" id="IPR008395">
    <property type="entry name" value="Agenet-like_dom"/>
</dbReference>
<gene>
    <name evidence="3" type="ORF">PVAP13_2KG163748</name>
</gene>
<dbReference type="PANTHER" id="PTHR31917">
    <property type="entry name" value="AGENET DOMAIN-CONTAINING PROTEIN-RELATED"/>
    <property type="match status" value="1"/>
</dbReference>
<feature type="domain" description="Agenet-like" evidence="2">
    <location>
        <begin position="38"/>
        <end position="100"/>
    </location>
</feature>
<evidence type="ECO:0000256" key="1">
    <source>
        <dbReference type="SAM" id="MobiDB-lite"/>
    </source>
</evidence>
<evidence type="ECO:0000313" key="3">
    <source>
        <dbReference type="EMBL" id="KAG2641142.1"/>
    </source>
</evidence>
<feature type="compositionally biased region" description="Pro residues" evidence="1">
    <location>
        <begin position="97"/>
        <end position="107"/>
    </location>
</feature>
<dbReference type="Proteomes" id="UP000823388">
    <property type="component" value="Chromosome 2K"/>
</dbReference>
<sequence>MPAGRSPALSGRRRSRKKGRPTPSPHPPAQDSNPLPHGTEVEVRIDDEGFYGSWYEATVVGFDPGASFWSPARYTVTYSHLEAQGGPDSVAPSYVRPRPPPPSTPAPPPRFLLHDFVEAFDDNGWLSGIVVAPMPADPSSPVTVAFPITREVLPFPPHLVRPRRDYVGGEWVLLRAVIAVQPRRAVRVYKAGEKVELLRERGAYGDSWFPATVAKVRQAELRRGVPG</sequence>
<evidence type="ECO:0000259" key="2">
    <source>
        <dbReference type="Pfam" id="PF05641"/>
    </source>
</evidence>
<accession>A0A8T0VYD9</accession>
<dbReference type="PANTHER" id="PTHR31917:SF74">
    <property type="entry name" value="EXPRESSED PROTEIN"/>
    <property type="match status" value="1"/>
</dbReference>
<name>A0A8T0VYD9_PANVG</name>
<feature type="region of interest" description="Disordered" evidence="1">
    <location>
        <begin position="1"/>
        <end position="39"/>
    </location>
</feature>